<feature type="transmembrane region" description="Helical" evidence="6">
    <location>
        <begin position="12"/>
        <end position="40"/>
    </location>
</feature>
<feature type="transmembrane region" description="Helical" evidence="6">
    <location>
        <begin position="114"/>
        <end position="133"/>
    </location>
</feature>
<dbReference type="RefSeq" id="WP_353949415.1">
    <property type="nucleotide sequence ID" value="NZ_CP159510.1"/>
</dbReference>
<dbReference type="AlphaFoldDB" id="A0AAU8IK42"/>
<gene>
    <name evidence="8" type="ORF">ABNN70_09010</name>
</gene>
<dbReference type="GO" id="GO:0005886">
    <property type="term" value="C:plasma membrane"/>
    <property type="evidence" value="ECO:0007669"/>
    <property type="project" value="UniProtKB-SubCell"/>
</dbReference>
<evidence type="ECO:0000256" key="2">
    <source>
        <dbReference type="ARBA" id="ARBA00022475"/>
    </source>
</evidence>
<name>A0AAU8IK42_9BACL</name>
<keyword evidence="4 6" id="KW-1133">Transmembrane helix</keyword>
<evidence type="ECO:0000256" key="1">
    <source>
        <dbReference type="ARBA" id="ARBA00004651"/>
    </source>
</evidence>
<feature type="transmembrane region" description="Helical" evidence="6">
    <location>
        <begin position="161"/>
        <end position="179"/>
    </location>
</feature>
<dbReference type="Pfam" id="PF10035">
    <property type="entry name" value="DUF2179"/>
    <property type="match status" value="1"/>
</dbReference>
<dbReference type="InterPro" id="IPR003740">
    <property type="entry name" value="YitT"/>
</dbReference>
<protein>
    <submittedName>
        <fullName evidence="8">YitT family protein</fullName>
    </submittedName>
</protein>
<dbReference type="PANTHER" id="PTHR33545:SF5">
    <property type="entry name" value="UPF0750 MEMBRANE PROTEIN YITT"/>
    <property type="match status" value="1"/>
</dbReference>
<dbReference type="PIRSF" id="PIRSF006483">
    <property type="entry name" value="Membrane_protein_YitT"/>
    <property type="match status" value="1"/>
</dbReference>
<evidence type="ECO:0000256" key="6">
    <source>
        <dbReference type="SAM" id="Phobius"/>
    </source>
</evidence>
<feature type="domain" description="DUF2179" evidence="7">
    <location>
        <begin position="228"/>
        <end position="282"/>
    </location>
</feature>
<evidence type="ECO:0000313" key="8">
    <source>
        <dbReference type="EMBL" id="XCJ18379.1"/>
    </source>
</evidence>
<dbReference type="InterPro" id="IPR019264">
    <property type="entry name" value="DUF2179"/>
</dbReference>
<dbReference type="EMBL" id="CP159510">
    <property type="protein sequence ID" value="XCJ18379.1"/>
    <property type="molecule type" value="Genomic_DNA"/>
</dbReference>
<dbReference type="InterPro" id="IPR051461">
    <property type="entry name" value="UPF0750_membrane"/>
</dbReference>
<dbReference type="Pfam" id="PF02588">
    <property type="entry name" value="YitT_membrane"/>
    <property type="match status" value="1"/>
</dbReference>
<evidence type="ECO:0000256" key="5">
    <source>
        <dbReference type="ARBA" id="ARBA00023136"/>
    </source>
</evidence>
<evidence type="ECO:0000259" key="7">
    <source>
        <dbReference type="Pfam" id="PF10035"/>
    </source>
</evidence>
<feature type="transmembrane region" description="Helical" evidence="6">
    <location>
        <begin position="87"/>
        <end position="108"/>
    </location>
</feature>
<dbReference type="CDD" id="cd16380">
    <property type="entry name" value="YitT_C"/>
    <property type="match status" value="1"/>
</dbReference>
<accession>A0AAU8IK42</accession>
<keyword evidence="3 6" id="KW-0812">Transmembrane</keyword>
<sequence>MGLKIDHVGDFLIKTGISLIAAFLCAMSMNLFLIPAQVYAAGINGAAQLMIDIMRDGFGIHLPIGLLILALNLPVAWLGWKKVGKSFTFFSFITVLLTSFFLTVIPVYPLSDDILLNAIFGGMISAVGVGLALKFGISTGGLDIIAVYLTRKNRNAASGKYFLILNGLIIIIAGAVYEWQYALYTLISRFVNSYVIDLIHTKYQKLTVIIVTRNKDAVIQAIRDRFDRGMTVIPSYGGFTGSGNTSILVVISHYELYQMEQLIKRTDPEAFTDILETNKIIGVFHTEEQQKAIQAQKHGEDKGIKSGAFEPVHAFHRIFPFQTK</sequence>
<feature type="transmembrane region" description="Helical" evidence="6">
    <location>
        <begin position="60"/>
        <end position="80"/>
    </location>
</feature>
<proteinExistence type="predicted"/>
<dbReference type="PANTHER" id="PTHR33545">
    <property type="entry name" value="UPF0750 MEMBRANE PROTEIN YITT-RELATED"/>
    <property type="match status" value="1"/>
</dbReference>
<comment type="subcellular location">
    <subcellularLocation>
        <location evidence="1">Cell membrane</location>
        <topology evidence="1">Multi-pass membrane protein</topology>
    </subcellularLocation>
</comment>
<organism evidence="8">
    <name type="scientific">Sporolactobacillus sp. Y61</name>
    <dbReference type="NCBI Taxonomy" id="3160863"/>
    <lineage>
        <taxon>Bacteria</taxon>
        <taxon>Bacillati</taxon>
        <taxon>Bacillota</taxon>
        <taxon>Bacilli</taxon>
        <taxon>Bacillales</taxon>
        <taxon>Sporolactobacillaceae</taxon>
        <taxon>Sporolactobacillus</taxon>
    </lineage>
</organism>
<keyword evidence="5 6" id="KW-0472">Membrane</keyword>
<evidence type="ECO:0000256" key="4">
    <source>
        <dbReference type="ARBA" id="ARBA00022989"/>
    </source>
</evidence>
<dbReference type="InterPro" id="IPR015867">
    <property type="entry name" value="N-reg_PII/ATP_PRibTrfase_C"/>
</dbReference>
<reference evidence="8" key="1">
    <citation type="submission" date="2024-06" db="EMBL/GenBank/DDBJ databases">
        <authorList>
            <person name="Fan A."/>
            <person name="Zhang F.Y."/>
            <person name="Zhang L."/>
        </authorList>
    </citation>
    <scope>NUCLEOTIDE SEQUENCE</scope>
    <source>
        <strain evidence="8">Y61</strain>
    </source>
</reference>
<dbReference type="Gene3D" id="3.30.70.120">
    <property type="match status" value="1"/>
</dbReference>
<evidence type="ECO:0000256" key="3">
    <source>
        <dbReference type="ARBA" id="ARBA00022692"/>
    </source>
</evidence>
<keyword evidence="2" id="KW-1003">Cell membrane</keyword>